<dbReference type="KEGG" id="hoh:Hoch_0785"/>
<gene>
    <name evidence="1" type="ordered locus">Hoch_0785</name>
</gene>
<organism evidence="1 2">
    <name type="scientific">Haliangium ochraceum (strain DSM 14365 / JCM 11303 / SMP-2)</name>
    <dbReference type="NCBI Taxonomy" id="502025"/>
    <lineage>
        <taxon>Bacteria</taxon>
        <taxon>Pseudomonadati</taxon>
        <taxon>Myxococcota</taxon>
        <taxon>Polyangia</taxon>
        <taxon>Haliangiales</taxon>
        <taxon>Kofleriaceae</taxon>
        <taxon>Haliangium</taxon>
    </lineage>
</organism>
<dbReference type="HOGENOM" id="CLU_626663_0_0_7"/>
<name>D0LN30_HALO1</name>
<dbReference type="CDD" id="cd07040">
    <property type="entry name" value="HP"/>
    <property type="match status" value="1"/>
</dbReference>
<proteinExistence type="predicted"/>
<evidence type="ECO:0000313" key="2">
    <source>
        <dbReference type="Proteomes" id="UP000001880"/>
    </source>
</evidence>
<dbReference type="Proteomes" id="UP000001880">
    <property type="component" value="Chromosome"/>
</dbReference>
<dbReference type="Pfam" id="PF00300">
    <property type="entry name" value="His_Phos_1"/>
    <property type="match status" value="1"/>
</dbReference>
<dbReference type="EMBL" id="CP001804">
    <property type="protein sequence ID" value="ACY13401.1"/>
    <property type="molecule type" value="Genomic_DNA"/>
</dbReference>
<dbReference type="STRING" id="502025.Hoch_0785"/>
<sequence>MSADTWRIPPSTLRLLGELRAPVAVLLRHSVREGQPSRDVGYTLPITETGTRLAEALGAYLGERLRTLRTSPLPRCTQTAAALRAGAGVDIPITNDPMLGDPGAFVIDGRRAASNWQERGHESVMHHLVNGEGALPGMADPEAAARFLVQHMLGIVDDLPGVHVFVSHDALVMPTAARLLGTPMRTEDWPWYLEGAYFWREAGQVHVAYRERRTCLERVALCSLKEREVIDFARREVARTIGLNCKARFFLAGGAFKSLLTGRPPRDLDVWAPSSQDREMLRNELMSRGAHILEERPFAEAFEIDGRVVELPHAVAPTTLEERLARFDIALSAVGVEHQPGDQWRAVVAPRVHTSIERREILLLEPLANWKYALATLERVRRYADELGYAVPASAESEVWRIFDAQPAEMKHGMVERYQRAASGGYGVLEEVARRLR</sequence>
<dbReference type="eggNOG" id="COG0406">
    <property type="taxonomic scope" value="Bacteria"/>
</dbReference>
<evidence type="ECO:0000313" key="1">
    <source>
        <dbReference type="EMBL" id="ACY13401.1"/>
    </source>
</evidence>
<dbReference type="InterPro" id="IPR029033">
    <property type="entry name" value="His_PPase_superfam"/>
</dbReference>
<dbReference type="OrthoDB" id="5519204at2"/>
<dbReference type="InterPro" id="IPR013078">
    <property type="entry name" value="His_Pase_superF_clade-1"/>
</dbReference>
<keyword evidence="2" id="KW-1185">Reference proteome</keyword>
<protein>
    <submittedName>
        <fullName evidence="1">Phosphoglycerate mutase</fullName>
    </submittedName>
</protein>
<reference evidence="1 2" key="1">
    <citation type="journal article" date="2010" name="Stand. Genomic Sci.">
        <title>Complete genome sequence of Haliangium ochraceum type strain (SMP-2).</title>
        <authorList>
            <consortium name="US DOE Joint Genome Institute (JGI-PGF)"/>
            <person name="Ivanova N."/>
            <person name="Daum C."/>
            <person name="Lang E."/>
            <person name="Abt B."/>
            <person name="Kopitz M."/>
            <person name="Saunders E."/>
            <person name="Lapidus A."/>
            <person name="Lucas S."/>
            <person name="Glavina Del Rio T."/>
            <person name="Nolan M."/>
            <person name="Tice H."/>
            <person name="Copeland A."/>
            <person name="Cheng J.F."/>
            <person name="Chen F."/>
            <person name="Bruce D."/>
            <person name="Goodwin L."/>
            <person name="Pitluck S."/>
            <person name="Mavromatis K."/>
            <person name="Pati A."/>
            <person name="Mikhailova N."/>
            <person name="Chen A."/>
            <person name="Palaniappan K."/>
            <person name="Land M."/>
            <person name="Hauser L."/>
            <person name="Chang Y.J."/>
            <person name="Jeffries C.D."/>
            <person name="Detter J.C."/>
            <person name="Brettin T."/>
            <person name="Rohde M."/>
            <person name="Goker M."/>
            <person name="Bristow J."/>
            <person name="Markowitz V."/>
            <person name="Eisen J.A."/>
            <person name="Hugenholtz P."/>
            <person name="Kyrpides N.C."/>
            <person name="Klenk H.P."/>
        </authorList>
    </citation>
    <scope>NUCLEOTIDE SEQUENCE [LARGE SCALE GENOMIC DNA]</scope>
    <source>
        <strain evidence="2">DSM 14365 / CIP 107738 / JCM 11303 / AJ 13395 / SMP-2</strain>
    </source>
</reference>
<accession>D0LN30</accession>
<dbReference type="AlphaFoldDB" id="D0LN30"/>
<dbReference type="RefSeq" id="WP_012826024.1">
    <property type="nucleotide sequence ID" value="NC_013440.1"/>
</dbReference>
<dbReference type="Gene3D" id="3.40.50.1240">
    <property type="entry name" value="Phosphoglycerate mutase-like"/>
    <property type="match status" value="1"/>
</dbReference>
<dbReference type="SUPFAM" id="SSF53254">
    <property type="entry name" value="Phosphoglycerate mutase-like"/>
    <property type="match status" value="1"/>
</dbReference>
<dbReference type="Pfam" id="PF26128">
    <property type="entry name" value="Gad2"/>
    <property type="match status" value="1"/>
</dbReference>